<name>A0A5B7F127_PORTR</name>
<proteinExistence type="predicted"/>
<evidence type="ECO:0000313" key="2">
    <source>
        <dbReference type="EMBL" id="MPC38968.1"/>
    </source>
</evidence>
<keyword evidence="3" id="KW-1185">Reference proteome</keyword>
<dbReference type="EMBL" id="VSRR010004224">
    <property type="protein sequence ID" value="MPC38968.1"/>
    <property type="molecule type" value="Genomic_DNA"/>
</dbReference>
<feature type="region of interest" description="Disordered" evidence="1">
    <location>
        <begin position="82"/>
        <end position="111"/>
    </location>
</feature>
<organism evidence="2 3">
    <name type="scientific">Portunus trituberculatus</name>
    <name type="common">Swimming crab</name>
    <name type="synonym">Neptunus trituberculatus</name>
    <dbReference type="NCBI Taxonomy" id="210409"/>
    <lineage>
        <taxon>Eukaryota</taxon>
        <taxon>Metazoa</taxon>
        <taxon>Ecdysozoa</taxon>
        <taxon>Arthropoda</taxon>
        <taxon>Crustacea</taxon>
        <taxon>Multicrustacea</taxon>
        <taxon>Malacostraca</taxon>
        <taxon>Eumalacostraca</taxon>
        <taxon>Eucarida</taxon>
        <taxon>Decapoda</taxon>
        <taxon>Pleocyemata</taxon>
        <taxon>Brachyura</taxon>
        <taxon>Eubrachyura</taxon>
        <taxon>Portunoidea</taxon>
        <taxon>Portunidae</taxon>
        <taxon>Portuninae</taxon>
        <taxon>Portunus</taxon>
    </lineage>
</organism>
<evidence type="ECO:0000313" key="3">
    <source>
        <dbReference type="Proteomes" id="UP000324222"/>
    </source>
</evidence>
<dbReference type="AlphaFoldDB" id="A0A5B7F127"/>
<sequence length="111" mass="12293">MRESCQALRFVVMMTCDDFLASPSRCASFRLPQNLPCPRDTLRHVHSIPQPLTEMSLTASEGTELESRVFLSRIYRNTTLRQNQAGRGCPARPVTGDRVGDGVPSSPIQSS</sequence>
<reference evidence="2 3" key="1">
    <citation type="submission" date="2019-05" db="EMBL/GenBank/DDBJ databases">
        <title>Another draft genome of Portunus trituberculatus and its Hox gene families provides insights of decapod evolution.</title>
        <authorList>
            <person name="Jeong J.-H."/>
            <person name="Song I."/>
            <person name="Kim S."/>
            <person name="Choi T."/>
            <person name="Kim D."/>
            <person name="Ryu S."/>
            <person name="Kim W."/>
        </authorList>
    </citation>
    <scope>NUCLEOTIDE SEQUENCE [LARGE SCALE GENOMIC DNA]</scope>
    <source>
        <tissue evidence="2">Muscle</tissue>
    </source>
</reference>
<evidence type="ECO:0000256" key="1">
    <source>
        <dbReference type="SAM" id="MobiDB-lite"/>
    </source>
</evidence>
<gene>
    <name evidence="2" type="ORF">E2C01_032487</name>
</gene>
<accession>A0A5B7F127</accession>
<comment type="caution">
    <text evidence="2">The sequence shown here is derived from an EMBL/GenBank/DDBJ whole genome shotgun (WGS) entry which is preliminary data.</text>
</comment>
<protein>
    <submittedName>
        <fullName evidence="2">Uncharacterized protein</fullName>
    </submittedName>
</protein>
<dbReference type="Proteomes" id="UP000324222">
    <property type="component" value="Unassembled WGS sequence"/>
</dbReference>